<dbReference type="SUPFAM" id="SSF50998">
    <property type="entry name" value="Quinoprotein alcohol dehydrogenase-like"/>
    <property type="match status" value="1"/>
</dbReference>
<evidence type="ECO:0000256" key="1">
    <source>
        <dbReference type="SAM" id="SignalP"/>
    </source>
</evidence>
<proteinExistence type="predicted"/>
<dbReference type="AlphaFoldDB" id="A0A1F5VSW5"/>
<feature type="signal peptide" evidence="1">
    <location>
        <begin position="1"/>
        <end position="30"/>
    </location>
</feature>
<keyword evidence="1" id="KW-0732">Signal</keyword>
<comment type="caution">
    <text evidence="2">The sequence shown here is derived from an EMBL/GenBank/DDBJ whole genome shotgun (WGS) entry which is preliminary data.</text>
</comment>
<dbReference type="EMBL" id="MFGW01000088">
    <property type="protein sequence ID" value="OGF66572.1"/>
    <property type="molecule type" value="Genomic_DNA"/>
</dbReference>
<accession>A0A1F5VSW5</accession>
<dbReference type="Proteomes" id="UP000178943">
    <property type="component" value="Unassembled WGS sequence"/>
</dbReference>
<reference evidence="2 3" key="1">
    <citation type="journal article" date="2016" name="Nat. Commun.">
        <title>Thousands of microbial genomes shed light on interconnected biogeochemical processes in an aquifer system.</title>
        <authorList>
            <person name="Anantharaman K."/>
            <person name="Brown C.T."/>
            <person name="Hug L.A."/>
            <person name="Sharon I."/>
            <person name="Castelle C.J."/>
            <person name="Probst A.J."/>
            <person name="Thomas B.C."/>
            <person name="Singh A."/>
            <person name="Wilkins M.J."/>
            <person name="Karaoz U."/>
            <person name="Brodie E.L."/>
            <person name="Williams K.H."/>
            <person name="Hubbard S.S."/>
            <person name="Banfield J.F."/>
        </authorList>
    </citation>
    <scope>NUCLEOTIDE SEQUENCE [LARGE SCALE GENOMIC DNA]</scope>
</reference>
<evidence type="ECO:0000313" key="3">
    <source>
        <dbReference type="Proteomes" id="UP000178943"/>
    </source>
</evidence>
<dbReference type="PANTHER" id="PTHR42754">
    <property type="entry name" value="ENDOGLUCANASE"/>
    <property type="match status" value="1"/>
</dbReference>
<sequence length="451" mass="48273">MKSKITIRYFSPAVLLLLMSLSILIPVANAQTTFSGYFSGSDEDEIYSIAQTSNGDYILSGSTKSFGAGGSDILVIKLNGMGNILWKRTIGTTSDEYANEIVETEDGNYVLVAYQRPHPLIIKLDKAGNILWRRYYGLDHYSWGEDLFSVNATTDGGVITAGYTEEECGTSSYFGILIIKLESSGNITWRRLYCEEGYHAYAKSIIQTSDGGYILAGFHEVWFGGSATMLIMKLNSSGNIQWRRLFSSSGWNAAESIAATPDGGYIVTGTAYSDIEANDVIVIKLNSSGNILWRRTFGTINFDGANAVVNTNDGNYLVLGSIDPYVSDYVTDDAVMIKLNSSGGIVWRRAFGTNNHGESAYFGLTASDGNYVIAGGTTSFATGVPKGYVLKVNTNGIIPGCTYFTTPALTVAAPSLSASAPVFIGSAPVLIGGAPSFTVTAPAFTIGTICQ</sequence>
<evidence type="ECO:0008006" key="4">
    <source>
        <dbReference type="Google" id="ProtNLM"/>
    </source>
</evidence>
<dbReference type="InterPro" id="IPR011047">
    <property type="entry name" value="Quinoprotein_ADH-like_sf"/>
</dbReference>
<evidence type="ECO:0000313" key="2">
    <source>
        <dbReference type="EMBL" id="OGF66572.1"/>
    </source>
</evidence>
<dbReference type="PANTHER" id="PTHR42754:SF1">
    <property type="entry name" value="LIPOPROTEIN"/>
    <property type="match status" value="1"/>
</dbReference>
<dbReference type="STRING" id="1817863.A2Y62_01005"/>
<organism evidence="2 3">
    <name type="scientific">Candidatus Fischerbacteria bacterium RBG_13_37_8</name>
    <dbReference type="NCBI Taxonomy" id="1817863"/>
    <lineage>
        <taxon>Bacteria</taxon>
        <taxon>Candidatus Fischeribacteriota</taxon>
    </lineage>
</organism>
<name>A0A1F5VSW5_9BACT</name>
<gene>
    <name evidence="2" type="ORF">A2Y62_01005</name>
</gene>
<protein>
    <recommendedName>
        <fullName evidence="4">Bulb-type lectin domain-containing protein</fullName>
    </recommendedName>
</protein>
<feature type="chain" id="PRO_5009522074" description="Bulb-type lectin domain-containing protein" evidence="1">
    <location>
        <begin position="31"/>
        <end position="451"/>
    </location>
</feature>